<protein>
    <recommendedName>
        <fullName evidence="10">Peptidase A1 domain-containing protein</fullName>
    </recommendedName>
</protein>
<dbReference type="InterPro" id="IPR001461">
    <property type="entry name" value="Aspartic_peptidase_A1"/>
</dbReference>
<accession>A0A8X8VW07</accession>
<evidence type="ECO:0000256" key="2">
    <source>
        <dbReference type="ARBA" id="ARBA00010126"/>
    </source>
</evidence>
<dbReference type="Pfam" id="PF14543">
    <property type="entry name" value="TAXi_N"/>
    <property type="match status" value="1"/>
</dbReference>
<dbReference type="InterPro" id="IPR021109">
    <property type="entry name" value="Peptidase_aspartic_dom_sf"/>
</dbReference>
<evidence type="ECO:0000259" key="10">
    <source>
        <dbReference type="PROSITE" id="PS51767"/>
    </source>
</evidence>
<dbReference type="PROSITE" id="PS00141">
    <property type="entry name" value="ASP_PROTEASE"/>
    <property type="match status" value="1"/>
</dbReference>
<feature type="compositionally biased region" description="Basic and acidic residues" evidence="9">
    <location>
        <begin position="200"/>
        <end position="216"/>
    </location>
</feature>
<sequence>MSKYGLQLRVKPQQKPPARPPPPKVEEQHKKVLEEDPLAFDYDGVYDQMKEKQVRPKVEDRQDRKPRYIQGLIDKAKQREREHEIIYERKLAKERSQDEHLYADKDKFVTSAYKKKLAEQAKWIEEERFRELREQKEDVTTKADLSDFYFNLSKNVAFGSEDADKGKSKKHPDEKAVQPTRQVSPATAGTSLDSSRMAKTHQDEIAAHDSPKDKPHSSSIRDQVADEQPARNLQRPDSQKRSEDVASAAGDLPGPDNNKGSEEAAPVAKDHHKRSEDALAAAKERFLARKKAKTQTTLYARTHMVGVCSTLLNVEVWYCYLTVLLCAFVRRFLKINCCHFGTSAAPIPISLFTTLPHTDQPLQRLTQLASAAVARAGHLKNGKNSPPSTTPLFPFNGAYTVSLSFGTPPQSIPMIIDTGSSFSWFPCTRRYVCRNCSSSPISSFLPKQSSSAKFLGCMNPKCGWLHKPFDPNSSCQDCQLSSKANCTQICPPYILLYGLGSTGGVAMVETLTMPHGKIEDFLVGCSLFSSSQPAGVVGFGRGLPCDGFGFGFGAKTAELSYTPLLKNPARDDEGSAVADYYYIGLRRIVVGGRKVEVSYRDLVPDSGGNGGTIVDSGSTFVYMNKAIFEVVYGAFSEQVKGYKRAAEVEGATGLRPCYNITGQKDLKMPEMELHFKGGAEMVLPLENYFFVVDDGERSVMCLTMVTDDTLLGPDLVGGPSVILGNFLMQNFHVEYDLRNERFGFRQQSCS</sequence>
<name>A0A8X8VW07_SALSN</name>
<feature type="compositionally biased region" description="Pro residues" evidence="9">
    <location>
        <begin position="14"/>
        <end position="23"/>
    </location>
</feature>
<comment type="caution">
    <text evidence="11">The sequence shown here is derived from an EMBL/GenBank/DDBJ whole genome shotgun (WGS) entry which is preliminary data.</text>
</comment>
<dbReference type="PROSITE" id="PS51767">
    <property type="entry name" value="PEPTIDASE_A1"/>
    <property type="match status" value="1"/>
</dbReference>
<dbReference type="GO" id="GO:0000381">
    <property type="term" value="P:regulation of alternative mRNA splicing, via spliceosome"/>
    <property type="evidence" value="ECO:0007669"/>
    <property type="project" value="InterPro"/>
</dbReference>
<dbReference type="SUPFAM" id="SSF50630">
    <property type="entry name" value="Acid proteases"/>
    <property type="match status" value="1"/>
</dbReference>
<evidence type="ECO:0000256" key="3">
    <source>
        <dbReference type="ARBA" id="ARBA00022670"/>
    </source>
</evidence>
<evidence type="ECO:0000256" key="4">
    <source>
        <dbReference type="ARBA" id="ARBA00022750"/>
    </source>
</evidence>
<comment type="similarity">
    <text evidence="1 8">Belongs to the peptidase A1 family.</text>
</comment>
<comment type="similarity">
    <text evidence="2">Belongs to the NSRP1 family.</text>
</comment>
<dbReference type="FunFam" id="2.40.70.10:FF:000034">
    <property type="entry name" value="Aspartyl protease family protein"/>
    <property type="match status" value="1"/>
</dbReference>
<evidence type="ECO:0000256" key="8">
    <source>
        <dbReference type="RuleBase" id="RU000454"/>
    </source>
</evidence>
<keyword evidence="4 8" id="KW-0064">Aspartyl protease</keyword>
<dbReference type="InterPro" id="IPR032861">
    <property type="entry name" value="TAXi_N"/>
</dbReference>
<evidence type="ECO:0000313" key="12">
    <source>
        <dbReference type="Proteomes" id="UP000298416"/>
    </source>
</evidence>
<reference evidence="11" key="1">
    <citation type="submission" date="2018-01" db="EMBL/GenBank/DDBJ databases">
        <authorList>
            <person name="Mao J.F."/>
        </authorList>
    </citation>
    <scope>NUCLEOTIDE SEQUENCE</scope>
    <source>
        <strain evidence="11">Huo1</strain>
        <tissue evidence="11">Leaf</tissue>
    </source>
</reference>
<dbReference type="CDD" id="cd05476">
    <property type="entry name" value="pepsin_A_like_plant"/>
    <property type="match status" value="1"/>
</dbReference>
<reference evidence="11" key="2">
    <citation type="submission" date="2020-08" db="EMBL/GenBank/DDBJ databases">
        <title>Plant Genome Project.</title>
        <authorList>
            <person name="Zhang R.-G."/>
        </authorList>
    </citation>
    <scope>NUCLEOTIDE SEQUENCE</scope>
    <source>
        <strain evidence="11">Huo1</strain>
        <tissue evidence="11">Leaf</tissue>
    </source>
</reference>
<feature type="compositionally biased region" description="Basic and acidic residues" evidence="9">
    <location>
        <begin position="51"/>
        <end position="66"/>
    </location>
</feature>
<evidence type="ECO:0000256" key="6">
    <source>
        <dbReference type="ARBA" id="ARBA00023054"/>
    </source>
</evidence>
<feature type="region of interest" description="Disordered" evidence="9">
    <location>
        <begin position="159"/>
        <end position="278"/>
    </location>
</feature>
<dbReference type="AlphaFoldDB" id="A0A8X8VW07"/>
<evidence type="ECO:0000256" key="1">
    <source>
        <dbReference type="ARBA" id="ARBA00007447"/>
    </source>
</evidence>
<proteinExistence type="inferred from homology"/>
<dbReference type="PRINTS" id="PR00792">
    <property type="entry name" value="PEPSIN"/>
</dbReference>
<feature type="domain" description="Peptidase A1" evidence="10">
    <location>
        <begin position="399"/>
        <end position="745"/>
    </location>
</feature>
<dbReference type="InterPro" id="IPR018612">
    <property type="entry name" value="NSRP1_N"/>
</dbReference>
<feature type="compositionally biased region" description="Basic and acidic residues" evidence="9">
    <location>
        <begin position="162"/>
        <end position="176"/>
    </location>
</feature>
<dbReference type="PANTHER" id="PTHR30060:SF0">
    <property type="entry name" value="COILED-COIL PROTEIN (DUF2040)-RELATED"/>
    <property type="match status" value="1"/>
</dbReference>
<keyword evidence="12" id="KW-1185">Reference proteome</keyword>
<evidence type="ECO:0000256" key="7">
    <source>
        <dbReference type="ARBA" id="ARBA00023180"/>
    </source>
</evidence>
<keyword evidence="3 8" id="KW-0645">Protease</keyword>
<dbReference type="Pfam" id="PF14541">
    <property type="entry name" value="TAXi_C"/>
    <property type="match status" value="1"/>
</dbReference>
<dbReference type="PANTHER" id="PTHR30060">
    <property type="entry name" value="INNER MEMBRANE PROTEIN"/>
    <property type="match status" value="1"/>
</dbReference>
<keyword evidence="5 8" id="KW-0378">Hydrolase</keyword>
<feature type="compositionally biased region" description="Polar residues" evidence="9">
    <location>
        <begin position="179"/>
        <end position="194"/>
    </location>
</feature>
<dbReference type="InterPro" id="IPR001969">
    <property type="entry name" value="Aspartic_peptidase_AS"/>
</dbReference>
<dbReference type="InterPro" id="IPR032799">
    <property type="entry name" value="TAXi_C"/>
</dbReference>
<feature type="region of interest" description="Disordered" evidence="9">
    <location>
        <begin position="51"/>
        <end position="73"/>
    </location>
</feature>
<keyword evidence="7" id="KW-0325">Glycoprotein</keyword>
<dbReference type="GO" id="GO:0004190">
    <property type="term" value="F:aspartic-type endopeptidase activity"/>
    <property type="evidence" value="ECO:0007669"/>
    <property type="project" value="UniProtKB-KW"/>
</dbReference>
<dbReference type="InterPro" id="IPR033121">
    <property type="entry name" value="PEPTIDASE_A1"/>
</dbReference>
<evidence type="ECO:0000256" key="9">
    <source>
        <dbReference type="SAM" id="MobiDB-lite"/>
    </source>
</evidence>
<dbReference type="Proteomes" id="UP000298416">
    <property type="component" value="Unassembled WGS sequence"/>
</dbReference>
<dbReference type="InterPro" id="IPR034161">
    <property type="entry name" value="Pepsin-like_plant"/>
</dbReference>
<feature type="region of interest" description="Disordered" evidence="9">
    <location>
        <begin position="1"/>
        <end position="29"/>
    </location>
</feature>
<dbReference type="Pfam" id="PF09745">
    <property type="entry name" value="NSRP1_N"/>
    <property type="match status" value="1"/>
</dbReference>
<evidence type="ECO:0000313" key="11">
    <source>
        <dbReference type="EMBL" id="KAG6383349.1"/>
    </source>
</evidence>
<evidence type="ECO:0000256" key="5">
    <source>
        <dbReference type="ARBA" id="ARBA00022801"/>
    </source>
</evidence>
<gene>
    <name evidence="11" type="ORF">SASPL_156905</name>
</gene>
<dbReference type="EMBL" id="PNBA02000617">
    <property type="protein sequence ID" value="KAG6383349.1"/>
    <property type="molecule type" value="Genomic_DNA"/>
</dbReference>
<keyword evidence="6" id="KW-0175">Coiled coil</keyword>
<organism evidence="11">
    <name type="scientific">Salvia splendens</name>
    <name type="common">Scarlet sage</name>
    <dbReference type="NCBI Taxonomy" id="180675"/>
    <lineage>
        <taxon>Eukaryota</taxon>
        <taxon>Viridiplantae</taxon>
        <taxon>Streptophyta</taxon>
        <taxon>Embryophyta</taxon>
        <taxon>Tracheophyta</taxon>
        <taxon>Spermatophyta</taxon>
        <taxon>Magnoliopsida</taxon>
        <taxon>eudicotyledons</taxon>
        <taxon>Gunneridae</taxon>
        <taxon>Pentapetalae</taxon>
        <taxon>asterids</taxon>
        <taxon>lamiids</taxon>
        <taxon>Lamiales</taxon>
        <taxon>Lamiaceae</taxon>
        <taxon>Nepetoideae</taxon>
        <taxon>Mentheae</taxon>
        <taxon>Salviinae</taxon>
        <taxon>Salvia</taxon>
        <taxon>Salvia subgen. Calosphace</taxon>
        <taxon>core Calosphace</taxon>
    </lineage>
</organism>
<dbReference type="GO" id="GO:0006508">
    <property type="term" value="P:proteolysis"/>
    <property type="evidence" value="ECO:0007669"/>
    <property type="project" value="UniProtKB-KW"/>
</dbReference>
<dbReference type="Gene3D" id="2.40.70.10">
    <property type="entry name" value="Acid Proteases"/>
    <property type="match status" value="2"/>
</dbReference>